<gene>
    <name evidence="1" type="ORF">CaldiYA01_03220</name>
</gene>
<sequence length="49" mass="5907">MKIGIIIPYYGEFPSYFDLVLKSMKNQQNYYFIFLLIEKLKILTDCHLT</sequence>
<keyword evidence="2" id="KW-1185">Reference proteome</keyword>
<evidence type="ECO:0000313" key="2">
    <source>
        <dbReference type="Proteomes" id="UP000663623"/>
    </source>
</evidence>
<organism evidence="1 2">
    <name type="scientific">Caldicellulosiruptor diazotrophicus</name>
    <dbReference type="NCBI Taxonomy" id="2806205"/>
    <lineage>
        <taxon>Bacteria</taxon>
        <taxon>Bacillati</taxon>
        <taxon>Bacillota</taxon>
        <taxon>Bacillota incertae sedis</taxon>
        <taxon>Caldicellulosiruptorales</taxon>
        <taxon>Caldicellulosiruptoraceae</taxon>
        <taxon>Caldicellulosiruptor</taxon>
    </lineage>
</organism>
<protein>
    <submittedName>
        <fullName evidence="1">Uncharacterized protein</fullName>
    </submittedName>
</protein>
<name>A0ABM7NJT8_9FIRM</name>
<proteinExistence type="predicted"/>
<dbReference type="Pfam" id="PF20330">
    <property type="entry name" value="DUF6625"/>
    <property type="match status" value="1"/>
</dbReference>
<dbReference type="Proteomes" id="UP000663623">
    <property type="component" value="Chromosome"/>
</dbReference>
<dbReference type="EMBL" id="AP024480">
    <property type="protein sequence ID" value="BCS80362.1"/>
    <property type="molecule type" value="Genomic_DNA"/>
</dbReference>
<evidence type="ECO:0000313" key="1">
    <source>
        <dbReference type="EMBL" id="BCS80362.1"/>
    </source>
</evidence>
<accession>A0ABM7NJT8</accession>
<dbReference type="InterPro" id="IPR046733">
    <property type="entry name" value="DUF6625"/>
</dbReference>
<reference evidence="1 2" key="1">
    <citation type="submission" date="2021-02" db="EMBL/GenBank/DDBJ databases">
        <title>Nitrogen-fixing ability and nitrogen fixation related genes of thermophilic fermentative bacteria in the genus Caldicellulosiruptor.</title>
        <authorList>
            <person name="Chen Y."/>
            <person name="Nishihara A."/>
            <person name="Haruta S."/>
        </authorList>
    </citation>
    <scope>NUCLEOTIDE SEQUENCE [LARGE SCALE GENOMIC DNA]</scope>
    <source>
        <strain evidence="1 2">YA01</strain>
    </source>
</reference>